<reference evidence="2 3" key="1">
    <citation type="journal article" date="2014" name="Nature">
        <title>The genome of the recently domesticated crop plant sugar beet (Beta vulgaris).</title>
        <authorList>
            <person name="Dohm J.C."/>
            <person name="Minoche A.E."/>
            <person name="Holtgrawe D."/>
            <person name="Capella-Gutierrez S."/>
            <person name="Zakrzewski F."/>
            <person name="Tafer H."/>
            <person name="Rupp O."/>
            <person name="Sorensen T.R."/>
            <person name="Stracke R."/>
            <person name="Reinhardt R."/>
            <person name="Goesmann A."/>
            <person name="Kraft T."/>
            <person name="Schulz B."/>
            <person name="Stadler P.F."/>
            <person name="Schmidt T."/>
            <person name="Gabaldon T."/>
            <person name="Lehrach H."/>
            <person name="Weisshaar B."/>
            <person name="Himmelbauer H."/>
        </authorList>
    </citation>
    <scope>NUCLEOTIDE SEQUENCE [LARGE SCALE GENOMIC DNA]</scope>
    <source>
        <tissue evidence="2">Taproot</tissue>
    </source>
</reference>
<dbReference type="OrthoDB" id="337038at2759"/>
<keyword evidence="3" id="KW-1185">Reference proteome</keyword>
<name>A0A0J8B7X4_BETVV</name>
<dbReference type="InterPro" id="IPR001283">
    <property type="entry name" value="CRISP-related"/>
</dbReference>
<dbReference type="Gene3D" id="3.40.33.10">
    <property type="entry name" value="CAP"/>
    <property type="match status" value="1"/>
</dbReference>
<dbReference type="PRINTS" id="PR00837">
    <property type="entry name" value="V5TPXLIKE"/>
</dbReference>
<dbReference type="OMA" id="IPWAADG"/>
<organism evidence="2 3">
    <name type="scientific">Beta vulgaris subsp. vulgaris</name>
    <name type="common">Beet</name>
    <dbReference type="NCBI Taxonomy" id="3555"/>
    <lineage>
        <taxon>Eukaryota</taxon>
        <taxon>Viridiplantae</taxon>
        <taxon>Streptophyta</taxon>
        <taxon>Embryophyta</taxon>
        <taxon>Tracheophyta</taxon>
        <taxon>Spermatophyta</taxon>
        <taxon>Magnoliopsida</taxon>
        <taxon>eudicotyledons</taxon>
        <taxon>Gunneridae</taxon>
        <taxon>Pentapetalae</taxon>
        <taxon>Caryophyllales</taxon>
        <taxon>Chenopodiaceae</taxon>
        <taxon>Betoideae</taxon>
        <taxon>Beta</taxon>
    </lineage>
</organism>
<dbReference type="Pfam" id="PF00188">
    <property type="entry name" value="CAP"/>
    <property type="match status" value="1"/>
</dbReference>
<dbReference type="Gramene" id="KMS97369">
    <property type="protein sequence ID" value="KMS97369"/>
    <property type="gene ID" value="BVRB_6g155690"/>
</dbReference>
<dbReference type="SMART" id="SM00198">
    <property type="entry name" value="SCP"/>
    <property type="match status" value="1"/>
</dbReference>
<dbReference type="Gene3D" id="3.90.230.10">
    <property type="entry name" value="Creatinase/methionine aminopeptidase superfamily"/>
    <property type="match status" value="1"/>
</dbReference>
<evidence type="ECO:0000313" key="2">
    <source>
        <dbReference type="EMBL" id="KMS97369.1"/>
    </source>
</evidence>
<dbReference type="AlphaFoldDB" id="A0A0J8B7X4"/>
<dbReference type="InterPro" id="IPR035940">
    <property type="entry name" value="CAP_sf"/>
</dbReference>
<dbReference type="InterPro" id="IPR036005">
    <property type="entry name" value="Creatinase/aminopeptidase-like"/>
</dbReference>
<dbReference type="FunFam" id="3.40.33.10:FF:000004">
    <property type="entry name" value="CAP, cysteine-rich secretory protein, antigen 5"/>
    <property type="match status" value="1"/>
</dbReference>
<dbReference type="InterPro" id="IPR014044">
    <property type="entry name" value="CAP_dom"/>
</dbReference>
<dbReference type="SUPFAM" id="SSF55920">
    <property type="entry name" value="Creatinase/aminopeptidase"/>
    <property type="match status" value="1"/>
</dbReference>
<dbReference type="EMBL" id="KQ090324">
    <property type="protein sequence ID" value="KMS97369.1"/>
    <property type="molecule type" value="Genomic_DNA"/>
</dbReference>
<protein>
    <recommendedName>
        <fullName evidence="1">SCP domain-containing protein</fullName>
    </recommendedName>
</protein>
<evidence type="ECO:0000259" key="1">
    <source>
        <dbReference type="SMART" id="SM00198"/>
    </source>
</evidence>
<dbReference type="Proteomes" id="UP000035740">
    <property type="component" value="Unassembled WGS sequence"/>
</dbReference>
<accession>A0A0J8B7X4</accession>
<gene>
    <name evidence="2" type="ORF">BVRB_6g155690</name>
</gene>
<proteinExistence type="predicted"/>
<dbReference type="eggNOG" id="KOG3017">
    <property type="taxonomic scope" value="Eukaryota"/>
</dbReference>
<dbReference type="PANTHER" id="PTHR10334">
    <property type="entry name" value="CYSTEINE-RICH SECRETORY PROTEIN-RELATED"/>
    <property type="match status" value="1"/>
</dbReference>
<sequence length="184" mass="20266">MGSIDCITWGDNWTTVTDDGSPTAQFEHTILIMKMGAEILTNLAPSFLKSHAEDDQKQFLEAHNTARAQVGVAPLAWNQTLASFAQQFADKVKEKCDNTMKSGGPYGENTAGGYEAFRITDAVSQWVQQKENYDQQSNVCKNGKECKQYKQVVCKESKYIGCANIVCGAGWPFVVCEYDPPCSG</sequence>
<evidence type="ECO:0000313" key="3">
    <source>
        <dbReference type="Proteomes" id="UP000035740"/>
    </source>
</evidence>
<feature type="domain" description="SCP" evidence="1">
    <location>
        <begin position="54"/>
        <end position="184"/>
    </location>
</feature>
<dbReference type="SUPFAM" id="SSF55797">
    <property type="entry name" value="PR-1-like"/>
    <property type="match status" value="1"/>
</dbReference>